<dbReference type="EMBL" id="CP049866">
    <property type="protein sequence ID" value="QIK76716.1"/>
    <property type="molecule type" value="Genomic_DNA"/>
</dbReference>
<organism evidence="4 5">
    <name type="scientific">Nocardioides piscis</name>
    <dbReference type="NCBI Taxonomy" id="2714938"/>
    <lineage>
        <taxon>Bacteria</taxon>
        <taxon>Bacillati</taxon>
        <taxon>Actinomycetota</taxon>
        <taxon>Actinomycetes</taxon>
        <taxon>Propionibacteriales</taxon>
        <taxon>Nocardioidaceae</taxon>
        <taxon>Nocardioides</taxon>
    </lineage>
</organism>
<gene>
    <name evidence="4" type="ORF">G7071_16080</name>
</gene>
<evidence type="ECO:0000256" key="1">
    <source>
        <dbReference type="SAM" id="Phobius"/>
    </source>
</evidence>
<dbReference type="InterPro" id="IPR005693">
    <property type="entry name" value="Mce"/>
</dbReference>
<proteinExistence type="predicted"/>
<keyword evidence="1" id="KW-0472">Membrane</keyword>
<dbReference type="GO" id="GO:0005576">
    <property type="term" value="C:extracellular region"/>
    <property type="evidence" value="ECO:0007669"/>
    <property type="project" value="TreeGrafter"/>
</dbReference>
<dbReference type="PANTHER" id="PTHR33371:SF16">
    <property type="entry name" value="MCE-FAMILY PROTEIN MCE3F"/>
    <property type="match status" value="1"/>
</dbReference>
<evidence type="ECO:0000313" key="4">
    <source>
        <dbReference type="EMBL" id="QIK76716.1"/>
    </source>
</evidence>
<evidence type="ECO:0000259" key="3">
    <source>
        <dbReference type="Pfam" id="PF11887"/>
    </source>
</evidence>
<dbReference type="Pfam" id="PF02470">
    <property type="entry name" value="MlaD"/>
    <property type="match status" value="1"/>
</dbReference>
<protein>
    <submittedName>
        <fullName evidence="4">MCE family protein</fullName>
    </submittedName>
</protein>
<keyword evidence="1" id="KW-0812">Transmembrane</keyword>
<sequence length="361" mass="38710">MTRGVRTRLIAFVVASAIGIVYVAGAYLGLVDKVLGRGFVAHVELPNSGGVFIGSEVTYRGVKIGKVDDMTVHEGGLRLDLALEDEAKVPENSEVFVHNLSAVGEQYLDFEPAAEEGPYLSQGDVITGDAAALPIGEDVLLEDLGSLVRSIDKDDLRVVVDELGLMFGGNAGPLRSMITDGQLLVAEARANQEQTIQLLDNAQPVLETQAANSENIRSFARDLAVLTDTLRVSDPDIRTVLEDGAPAATEVEKLVNGLQPVLPPFLANTNEVTRIIAERRHGIEQLLVTFPRLLAAGPTALMDDKVSGEKFGRVHVNFNQDPRRAPTAICRATSGARPARRRSSTTTRLNAAVARLSTCEA</sequence>
<keyword evidence="1" id="KW-1133">Transmembrane helix</keyword>
<reference evidence="4 5" key="1">
    <citation type="submission" date="2020-03" db="EMBL/GenBank/DDBJ databases">
        <title>Nocardioides sp. nov., isolated from fish.</title>
        <authorList>
            <person name="Hyun D.-W."/>
            <person name="Bae J.-W."/>
        </authorList>
    </citation>
    <scope>NUCLEOTIDE SEQUENCE [LARGE SCALE GENOMIC DNA]</scope>
    <source>
        <strain evidence="4 5">HDW12A</strain>
    </source>
</reference>
<dbReference type="InterPro" id="IPR052336">
    <property type="entry name" value="MlaD_Phospholipid_Transporter"/>
</dbReference>
<accession>A0A6G7YIZ9</accession>
<dbReference type="RefSeq" id="WP_166320401.1">
    <property type="nucleotide sequence ID" value="NZ_CP049866.1"/>
</dbReference>
<dbReference type="Pfam" id="PF11887">
    <property type="entry name" value="Mce4_CUP1"/>
    <property type="match status" value="1"/>
</dbReference>
<feature type="transmembrane region" description="Helical" evidence="1">
    <location>
        <begin position="9"/>
        <end position="30"/>
    </location>
</feature>
<dbReference type="KEGG" id="npi:G7071_16080"/>
<dbReference type="InterPro" id="IPR003399">
    <property type="entry name" value="Mce/MlaD"/>
</dbReference>
<evidence type="ECO:0000259" key="2">
    <source>
        <dbReference type="Pfam" id="PF02470"/>
    </source>
</evidence>
<evidence type="ECO:0000313" key="5">
    <source>
        <dbReference type="Proteomes" id="UP000502035"/>
    </source>
</evidence>
<feature type="domain" description="Mce/MlaD" evidence="2">
    <location>
        <begin position="42"/>
        <end position="112"/>
    </location>
</feature>
<dbReference type="Proteomes" id="UP000502035">
    <property type="component" value="Chromosome"/>
</dbReference>
<feature type="domain" description="Mammalian cell entry C-terminal" evidence="3">
    <location>
        <begin position="119"/>
        <end position="293"/>
    </location>
</feature>
<dbReference type="AlphaFoldDB" id="A0A6G7YIZ9"/>
<dbReference type="PANTHER" id="PTHR33371">
    <property type="entry name" value="INTERMEMBRANE PHOSPHOLIPID TRANSPORT SYSTEM BINDING PROTEIN MLAD-RELATED"/>
    <property type="match status" value="1"/>
</dbReference>
<name>A0A6G7YIZ9_9ACTN</name>
<dbReference type="NCBIfam" id="TIGR00996">
    <property type="entry name" value="Mtu_fam_mce"/>
    <property type="match status" value="1"/>
</dbReference>
<keyword evidence="5" id="KW-1185">Reference proteome</keyword>
<dbReference type="InterPro" id="IPR024516">
    <property type="entry name" value="Mce_C"/>
</dbReference>